<dbReference type="GeneID" id="98567791"/>
<feature type="transmembrane region" description="Helical" evidence="1">
    <location>
        <begin position="603"/>
        <end position="624"/>
    </location>
</feature>
<dbReference type="AlphaFoldDB" id="A0A429ZSL7"/>
<feature type="transmembrane region" description="Helical" evidence="1">
    <location>
        <begin position="563"/>
        <end position="583"/>
    </location>
</feature>
<evidence type="ECO:0000256" key="1">
    <source>
        <dbReference type="SAM" id="Phobius"/>
    </source>
</evidence>
<proteinExistence type="predicted"/>
<keyword evidence="1" id="KW-0472">Membrane</keyword>
<keyword evidence="1" id="KW-0812">Transmembrane</keyword>
<reference evidence="3 4" key="1">
    <citation type="submission" date="2017-05" db="EMBL/GenBank/DDBJ databases">
        <title>Vagococcus spp. assemblies.</title>
        <authorList>
            <person name="Gulvik C.A."/>
        </authorList>
    </citation>
    <scope>NUCLEOTIDE SEQUENCE [LARGE SCALE GENOMIC DNA]</scope>
    <source>
        <strain evidence="3 4">NCFB 2777</strain>
    </source>
</reference>
<protein>
    <submittedName>
        <fullName evidence="3">Phage tail tape measure protein</fullName>
    </submittedName>
</protein>
<keyword evidence="4" id="KW-1185">Reference proteome</keyword>
<comment type="caution">
    <text evidence="3">The sequence shown here is derived from an EMBL/GenBank/DDBJ whole genome shotgun (WGS) entry which is preliminary data.</text>
</comment>
<dbReference type="InterPro" id="IPR010090">
    <property type="entry name" value="Phage_tape_meas"/>
</dbReference>
<dbReference type="RefSeq" id="WP_126778939.1">
    <property type="nucleotide sequence ID" value="NZ_NGJU01000006.1"/>
</dbReference>
<sequence length="820" mass="87916">MAGRIKGITVEIDGDTKGLDKSLKGITSESDKVGKELKDIEKLLKFNPGNTELVAQKQKLLGEQVELTSKKLDGLKGAQEQVEDQFKKGEIGEEQYRAFKREIEATEGVLNGYKGQLSNVQSEQDRLNQNTSRLDTMFKATGSSVEDYQDVLGSKLTNAIKNGTASADDMEVALIKIGKSALGSEVDVKVMKETLDKVDDGQAIENVKSELDGISTKANEGSTSLEELGNTVKSGALLEAGEKLAEVGQKVKEFAADAQDAFREVDDGLDIIVTKTGATTEAMEGFEEIYNSLVSSLPVDDFTVVGSAIGELNTQFGFTGDELEKTSDQMIKFAEINGTDVTNSSINAKRAIEAYKLENGDLAMVLDSVTQVAQDTGQSVDKLFDVTVKGAPQLRELGLTFADSAQLIGQFEKNGIDSTKALSYMSKASVVFAKDNVSLVDGLGDLQSEIKNASSETEALAIASEVFGTKGASVMSDAIRRGALEINDLGGVAENSMGKVSQTFEDTLDPIDQQQVAMNNITLVMSEFGGMIAEGVIPLLDIFIPIIKGLSDVFSALPGPVKTIIVVIGGILVGISALLPVILALNMGLAATGLSLGGLMATMLPIIAIVLAVIAVVTAIILIFKNWGAITDWFSEKLESFGKWTSKIFSGIGDSISGTVDGFKEAFNKGMKWIEDLVSGTVKNIIKFFDFKWELPKIKMPRFSLEGKFSLKEMSVPKLKVDWFAKGGILTKPTIFGSNGGNLMGGGEAGPEAIAPISDLMSYVRAAVAETIGNMPSRDEIHVHLQAFGDLPREMLERMVDEIVYLIEDKRQQNEAFGGG</sequence>
<accession>A0A429ZSL7</accession>
<dbReference type="Pfam" id="PF10145">
    <property type="entry name" value="PhageMin_Tail"/>
    <property type="match status" value="1"/>
</dbReference>
<organism evidence="3 4">
    <name type="scientific">Vagococcus salmoninarum</name>
    <dbReference type="NCBI Taxonomy" id="2739"/>
    <lineage>
        <taxon>Bacteria</taxon>
        <taxon>Bacillati</taxon>
        <taxon>Bacillota</taxon>
        <taxon>Bacilli</taxon>
        <taxon>Lactobacillales</taxon>
        <taxon>Enterococcaceae</taxon>
        <taxon>Vagococcus</taxon>
    </lineage>
</organism>
<dbReference type="EMBL" id="NGJU01000006">
    <property type="protein sequence ID" value="RST96661.1"/>
    <property type="molecule type" value="Genomic_DNA"/>
</dbReference>
<evidence type="ECO:0000313" key="3">
    <source>
        <dbReference type="EMBL" id="RST96661.1"/>
    </source>
</evidence>
<evidence type="ECO:0000313" key="4">
    <source>
        <dbReference type="Proteomes" id="UP000287239"/>
    </source>
</evidence>
<feature type="transmembrane region" description="Helical" evidence="1">
    <location>
        <begin position="528"/>
        <end position="551"/>
    </location>
</feature>
<name>A0A429ZSL7_9ENTE</name>
<dbReference type="OrthoDB" id="2137849at2"/>
<dbReference type="Proteomes" id="UP000287239">
    <property type="component" value="Unassembled WGS sequence"/>
</dbReference>
<evidence type="ECO:0000259" key="2">
    <source>
        <dbReference type="Pfam" id="PF10145"/>
    </source>
</evidence>
<keyword evidence="1" id="KW-1133">Transmembrane helix</keyword>
<gene>
    <name evidence="3" type="ORF">CBF35_05360</name>
</gene>
<dbReference type="NCBIfam" id="TIGR01760">
    <property type="entry name" value="tape_meas_TP901"/>
    <property type="match status" value="1"/>
</dbReference>
<feature type="domain" description="Phage tail tape measure protein" evidence="2">
    <location>
        <begin position="305"/>
        <end position="427"/>
    </location>
</feature>